<evidence type="ECO:0000313" key="3">
    <source>
        <dbReference type="Proteomes" id="UP000662770"/>
    </source>
</evidence>
<keyword evidence="3" id="KW-1185">Reference proteome</keyword>
<keyword evidence="1" id="KW-0472">Membrane</keyword>
<feature type="transmembrane region" description="Helical" evidence="1">
    <location>
        <begin position="108"/>
        <end position="128"/>
    </location>
</feature>
<gene>
    <name evidence="2" type="ORF">JYB87_09890</name>
</gene>
<reference evidence="2 3" key="1">
    <citation type="submission" date="2021-03" db="EMBL/GenBank/DDBJ databases">
        <title>Novel species identification of genus Shewanella.</title>
        <authorList>
            <person name="Liu G."/>
            <person name="Zhang Q."/>
        </authorList>
    </citation>
    <scope>NUCLEOTIDE SEQUENCE [LARGE SCALE GENOMIC DNA]</scope>
    <source>
        <strain evidence="2 3">FJAT-51800</strain>
    </source>
</reference>
<dbReference type="Proteomes" id="UP000662770">
    <property type="component" value="Chromosome"/>
</dbReference>
<keyword evidence="1" id="KW-1133">Transmembrane helix</keyword>
<evidence type="ECO:0000313" key="2">
    <source>
        <dbReference type="EMBL" id="QSX32099.1"/>
    </source>
</evidence>
<organism evidence="2 3">
    <name type="scientific">Shewanella avicenniae</name>
    <dbReference type="NCBI Taxonomy" id="2814294"/>
    <lineage>
        <taxon>Bacteria</taxon>
        <taxon>Pseudomonadati</taxon>
        <taxon>Pseudomonadota</taxon>
        <taxon>Gammaproteobacteria</taxon>
        <taxon>Alteromonadales</taxon>
        <taxon>Shewanellaceae</taxon>
        <taxon>Shewanella</taxon>
    </lineage>
</organism>
<keyword evidence="1" id="KW-0812">Transmembrane</keyword>
<name>A0ABX7QKX0_9GAMM</name>
<dbReference type="EMBL" id="CP071503">
    <property type="protein sequence ID" value="QSX32099.1"/>
    <property type="molecule type" value="Genomic_DNA"/>
</dbReference>
<evidence type="ECO:0000256" key="1">
    <source>
        <dbReference type="SAM" id="Phobius"/>
    </source>
</evidence>
<accession>A0ABX7QKX0</accession>
<sequence length="178" mass="20473">MSYGGSEDWKYIDKVLLFLNLSDAFNIEQSLHSCLDSKKAFGRFSASKDFPLCKNGQSELYIEDVLTLDSEYSEQQKQETLYKIKDKRLSILGKTHEQERREAMIQNIVFCILILLFAPIGFVIRMIFSKLEGADLKEEAADFFDRITGGKKLAAREASQLKVNLEEIMSRIRTELNN</sequence>
<proteinExistence type="predicted"/>
<protein>
    <submittedName>
        <fullName evidence="2">Uncharacterized protein</fullName>
    </submittedName>
</protein>
<dbReference type="RefSeq" id="WP_207353344.1">
    <property type="nucleotide sequence ID" value="NZ_CP071503.1"/>
</dbReference>